<dbReference type="InterPro" id="IPR036237">
    <property type="entry name" value="Xyl_isomerase-like_sf"/>
</dbReference>
<reference evidence="6" key="1">
    <citation type="submission" date="2017-06" db="EMBL/GenBank/DDBJ databases">
        <title>Herbaspirillum phytohormonus sp. nov., isolated from the root nodule of Robinia pseudoacacia in lead-zinc mine.</title>
        <authorList>
            <person name="Fan M."/>
            <person name="Lin Y."/>
        </authorList>
    </citation>
    <scope>NUCLEOTIDE SEQUENCE [LARGE SCALE GENOMIC DNA]</scope>
    <source>
        <strain evidence="6">SC-089</strain>
    </source>
</reference>
<feature type="active site" description="Proton donor/acceptor" evidence="3">
    <location>
        <position position="246"/>
    </location>
</feature>
<dbReference type="Proteomes" id="UP000214603">
    <property type="component" value="Unassembled WGS sequence"/>
</dbReference>
<dbReference type="PIRSF" id="PIRSF006241">
    <property type="entry name" value="HyI"/>
    <property type="match status" value="1"/>
</dbReference>
<feature type="domain" description="Xylose isomerase-like TIM barrel" evidence="4">
    <location>
        <begin position="22"/>
        <end position="267"/>
    </location>
</feature>
<dbReference type="EMBL" id="NJIH01000009">
    <property type="protein sequence ID" value="OWT57535.1"/>
    <property type="molecule type" value="Genomic_DNA"/>
</dbReference>
<dbReference type="FunFam" id="3.20.20.150:FF:000007">
    <property type="entry name" value="Hydroxypyruvate isomerase"/>
    <property type="match status" value="1"/>
</dbReference>
<sequence>MLKFAANLSFLYNDADFLDRFSAASRDEFHAVEYLFPYPWDARDIAARLNDNGLEQVLFNAPAGDWDQGDRGIACIPGRELEFRAGFNKALEYAQALDCRRVHVMAGICPPGIDAAQMRATYEANVAWAAELAAPIGREVLIEPINHRDMPGYFLNTQTQAHDIVQTVGAMNLKVQMDLYHCQITEGDLSTAISRWIATGRVGHFQIASVPSRNEPTTGEINDNYIFDLIASESQQHGWEGWIGCEYRPKLGAEAGATSRGLTWLRTLRSHSTYPVI</sequence>
<dbReference type="PANTHER" id="PTHR43489:SF13">
    <property type="entry name" value="HYDROXYPYRUVATE ISOMERASE"/>
    <property type="match status" value="1"/>
</dbReference>
<comment type="caution">
    <text evidence="5">The sequence shown here is derived from an EMBL/GenBank/DDBJ whole genome shotgun (WGS) entry which is preliminary data.</text>
</comment>
<dbReference type="InterPro" id="IPR026040">
    <property type="entry name" value="HyI-like"/>
</dbReference>
<keyword evidence="6" id="KW-1185">Reference proteome</keyword>
<proteinExistence type="inferred from homology"/>
<dbReference type="GO" id="GO:0046487">
    <property type="term" value="P:glyoxylate metabolic process"/>
    <property type="evidence" value="ECO:0007669"/>
    <property type="project" value="TreeGrafter"/>
</dbReference>
<evidence type="ECO:0000313" key="5">
    <source>
        <dbReference type="EMBL" id="OWT57535.1"/>
    </source>
</evidence>
<evidence type="ECO:0000313" key="6">
    <source>
        <dbReference type="Proteomes" id="UP000214603"/>
    </source>
</evidence>
<dbReference type="NCBIfam" id="NF043033">
    <property type="entry name" value="OxoTetrIsom"/>
    <property type="match status" value="1"/>
</dbReference>
<protein>
    <submittedName>
        <fullName evidence="5">Hydroxypyruvate isomerase</fullName>
    </submittedName>
</protein>
<name>A0A225M868_9BURK</name>
<accession>A0A225M868</accession>
<keyword evidence="5" id="KW-0670">Pyruvate</keyword>
<keyword evidence="1 2" id="KW-0413">Isomerase</keyword>
<comment type="similarity">
    <text evidence="2">Belongs to the hyi family.</text>
</comment>
<dbReference type="Gene3D" id="3.20.20.150">
    <property type="entry name" value="Divalent-metal-dependent TIM barrel enzymes"/>
    <property type="match status" value="1"/>
</dbReference>
<dbReference type="OrthoDB" id="9786584at2"/>
<dbReference type="RefSeq" id="WP_088604539.1">
    <property type="nucleotide sequence ID" value="NZ_NJIH01000009.1"/>
</dbReference>
<evidence type="ECO:0000256" key="3">
    <source>
        <dbReference type="PIRSR" id="PIRSR006241-50"/>
    </source>
</evidence>
<dbReference type="InterPro" id="IPR053398">
    <property type="entry name" value="HPT_OtnI_isomerases"/>
</dbReference>
<dbReference type="InterPro" id="IPR050417">
    <property type="entry name" value="Sugar_Epim/Isomerase"/>
</dbReference>
<organism evidence="5 6">
    <name type="scientific">Candidimonas nitroreducens</name>
    <dbReference type="NCBI Taxonomy" id="683354"/>
    <lineage>
        <taxon>Bacteria</taxon>
        <taxon>Pseudomonadati</taxon>
        <taxon>Pseudomonadota</taxon>
        <taxon>Betaproteobacteria</taxon>
        <taxon>Burkholderiales</taxon>
        <taxon>Alcaligenaceae</taxon>
        <taxon>Candidimonas</taxon>
    </lineage>
</organism>
<dbReference type="SUPFAM" id="SSF51658">
    <property type="entry name" value="Xylose isomerase-like"/>
    <property type="match status" value="1"/>
</dbReference>
<evidence type="ECO:0000256" key="1">
    <source>
        <dbReference type="ARBA" id="ARBA00023235"/>
    </source>
</evidence>
<dbReference type="InterPro" id="IPR013022">
    <property type="entry name" value="Xyl_isomerase-like_TIM-brl"/>
</dbReference>
<dbReference type="Pfam" id="PF01261">
    <property type="entry name" value="AP_endonuc_2"/>
    <property type="match status" value="1"/>
</dbReference>
<evidence type="ECO:0000256" key="2">
    <source>
        <dbReference type="PIRNR" id="PIRNR006241"/>
    </source>
</evidence>
<evidence type="ECO:0000259" key="4">
    <source>
        <dbReference type="Pfam" id="PF01261"/>
    </source>
</evidence>
<dbReference type="AlphaFoldDB" id="A0A225M868"/>
<gene>
    <name evidence="5" type="ORF">CEY11_16650</name>
</gene>
<feature type="active site" description="Proton donor/acceptor" evidence="3">
    <location>
        <position position="143"/>
    </location>
</feature>
<dbReference type="GO" id="GO:0008903">
    <property type="term" value="F:hydroxypyruvate isomerase activity"/>
    <property type="evidence" value="ECO:0007669"/>
    <property type="project" value="TreeGrafter"/>
</dbReference>
<dbReference type="PANTHER" id="PTHR43489">
    <property type="entry name" value="ISOMERASE"/>
    <property type="match status" value="1"/>
</dbReference>